<dbReference type="HOGENOM" id="CLU_1724180_0_0_1"/>
<dbReference type="InterPro" id="IPR036397">
    <property type="entry name" value="RNaseH_sf"/>
</dbReference>
<dbReference type="Pfam" id="PF01498">
    <property type="entry name" value="HTH_Tnp_Tc3_2"/>
    <property type="match status" value="1"/>
</dbReference>
<dbReference type="GO" id="GO:0015074">
    <property type="term" value="P:DNA integration"/>
    <property type="evidence" value="ECO:0007669"/>
    <property type="project" value="InterPro"/>
</dbReference>
<dbReference type="AlphaFoldDB" id="N6UJI9"/>
<sequence length="152" mass="17909">MQRQLRDLRGVAISQWTVRRRLHEKNLTPKIPAIVPKLTPARRQVRLRFARNHLNWTLEQWGSVLFSNETRTCLHGTDRRRKVCRTPKERFADCCLEERSAYGGGFCMIWGAISIRTRIDPDIIRKGDRVHERRGLTDVRYIEEILAIHVVP</sequence>
<gene>
    <name evidence="3" type="ORF">D910_12545</name>
    <name evidence="2" type="ORF">YQE_01707</name>
</gene>
<feature type="domain" description="Transposase Tc1-like" evidence="1">
    <location>
        <begin position="2"/>
        <end position="55"/>
    </location>
</feature>
<accession>N6UJI9</accession>
<evidence type="ECO:0000313" key="3">
    <source>
        <dbReference type="EMBL" id="ERL95279.1"/>
    </source>
</evidence>
<protein>
    <recommendedName>
        <fullName evidence="1">Transposase Tc1-like domain-containing protein</fullName>
    </recommendedName>
</protein>
<evidence type="ECO:0000259" key="1">
    <source>
        <dbReference type="Pfam" id="PF01498"/>
    </source>
</evidence>
<dbReference type="OMA" id="WGAISIR"/>
<dbReference type="EMBL" id="KB740002">
    <property type="protein sequence ID" value="ENN81910.1"/>
    <property type="molecule type" value="Genomic_DNA"/>
</dbReference>
<dbReference type="EMBL" id="KB632415">
    <property type="protein sequence ID" value="ERL95279.1"/>
    <property type="molecule type" value="Genomic_DNA"/>
</dbReference>
<feature type="non-terminal residue" evidence="2">
    <location>
        <position position="1"/>
    </location>
</feature>
<dbReference type="InterPro" id="IPR002492">
    <property type="entry name" value="Transposase_Tc1-like"/>
</dbReference>
<dbReference type="GO" id="GO:0006313">
    <property type="term" value="P:DNA transposition"/>
    <property type="evidence" value="ECO:0007669"/>
    <property type="project" value="InterPro"/>
</dbReference>
<proteinExistence type="predicted"/>
<dbReference type="GO" id="GO:0003677">
    <property type="term" value="F:DNA binding"/>
    <property type="evidence" value="ECO:0007669"/>
    <property type="project" value="InterPro"/>
</dbReference>
<reference evidence="2 4" key="1">
    <citation type="journal article" date="2013" name="Genome Biol.">
        <title>Draft genome of the mountain pine beetle, Dendroctonus ponderosae Hopkins, a major forest pest.</title>
        <authorList>
            <person name="Keeling C.I."/>
            <person name="Yuen M.M."/>
            <person name="Liao N.Y."/>
            <person name="Docking T.R."/>
            <person name="Chan S.K."/>
            <person name="Taylor G.A."/>
            <person name="Palmquist D.L."/>
            <person name="Jackman S.D."/>
            <person name="Nguyen A."/>
            <person name="Li M."/>
            <person name="Henderson H."/>
            <person name="Janes J.K."/>
            <person name="Zhao Y."/>
            <person name="Pandoh P."/>
            <person name="Moore R."/>
            <person name="Sperling F.A."/>
            <person name="Huber D.P."/>
            <person name="Birol I."/>
            <person name="Jones S.J."/>
            <person name="Bohlmann J."/>
        </authorList>
    </citation>
    <scope>NUCLEOTIDE SEQUENCE</scope>
</reference>
<evidence type="ECO:0000313" key="4">
    <source>
        <dbReference type="Proteomes" id="UP000030742"/>
    </source>
</evidence>
<dbReference type="Gene3D" id="3.30.420.10">
    <property type="entry name" value="Ribonuclease H-like superfamily/Ribonuclease H"/>
    <property type="match status" value="1"/>
</dbReference>
<name>N6UJI9_DENPD</name>
<dbReference type="STRING" id="77166.N6UJI9"/>
<evidence type="ECO:0000313" key="2">
    <source>
        <dbReference type="EMBL" id="ENN81910.1"/>
    </source>
</evidence>
<organism evidence="2">
    <name type="scientific">Dendroctonus ponderosae</name>
    <name type="common">Mountain pine beetle</name>
    <dbReference type="NCBI Taxonomy" id="77166"/>
    <lineage>
        <taxon>Eukaryota</taxon>
        <taxon>Metazoa</taxon>
        <taxon>Ecdysozoa</taxon>
        <taxon>Arthropoda</taxon>
        <taxon>Hexapoda</taxon>
        <taxon>Insecta</taxon>
        <taxon>Pterygota</taxon>
        <taxon>Neoptera</taxon>
        <taxon>Endopterygota</taxon>
        <taxon>Coleoptera</taxon>
        <taxon>Polyphaga</taxon>
        <taxon>Cucujiformia</taxon>
        <taxon>Curculionidae</taxon>
        <taxon>Scolytinae</taxon>
        <taxon>Dendroctonus</taxon>
    </lineage>
</organism>
<dbReference type="Proteomes" id="UP000030742">
    <property type="component" value="Unassembled WGS sequence"/>
</dbReference>